<proteinExistence type="predicted"/>
<dbReference type="Proteomes" id="UP000826722">
    <property type="component" value="Chromosome"/>
</dbReference>
<dbReference type="EMBL" id="AP024110">
    <property type="protein sequence ID" value="BCM24411.1"/>
    <property type="molecule type" value="Genomic_DNA"/>
</dbReference>
<dbReference type="InterPro" id="IPR053136">
    <property type="entry name" value="UTP_pyrophosphatase-like"/>
</dbReference>
<accession>A0A8D5G701</accession>
<name>A0A8D5G701_9PROT</name>
<evidence type="ECO:0000259" key="1">
    <source>
        <dbReference type="Pfam" id="PF01863"/>
    </source>
</evidence>
<gene>
    <name evidence="2" type="ORF">ZMTM_06700</name>
</gene>
<keyword evidence="3" id="KW-1185">Reference proteome</keyword>
<dbReference type="Gene3D" id="3.30.2010.10">
    <property type="entry name" value="Metalloproteases ('zincins'), catalytic domain"/>
    <property type="match status" value="1"/>
</dbReference>
<dbReference type="PANTHER" id="PTHR30399:SF1">
    <property type="entry name" value="UTP PYROPHOSPHATASE"/>
    <property type="match status" value="1"/>
</dbReference>
<evidence type="ECO:0000313" key="3">
    <source>
        <dbReference type="Proteomes" id="UP000826722"/>
    </source>
</evidence>
<dbReference type="AlphaFoldDB" id="A0A8D5G701"/>
<dbReference type="KEGG" id="mpau:ZMTM_06700"/>
<sequence>MTTNAILLEDGSTIAYTLKRTSRRRSIGLRISSDGLIVSAPPRITLHELNALLQSKTPWIQQKLAEQEAKTLPEIAWENGQKLLLLGNPISLYLAADAKNRAIEFDGATLDVRLRTPDDSDVIRRKVVQWYKQQALADFTRRTALLAQKLGVEMPPVMLSSARSRWGSCNSRGEIRLNWRLIQAHPLIIHYVVAHELAHLKEMNHSPRFWAIVEKLCPDYKKITADLKLVSNQLHAMA</sequence>
<protein>
    <recommendedName>
        <fullName evidence="1">YgjP-like metallopeptidase domain-containing protein</fullName>
    </recommendedName>
</protein>
<feature type="domain" description="YgjP-like metallopeptidase" evidence="1">
    <location>
        <begin position="25"/>
        <end position="228"/>
    </location>
</feature>
<reference evidence="2" key="1">
    <citation type="journal article" date="2021" name="Arch. Microbiol.">
        <title>Methyloradius palustris gen. nov., sp. nov., a methanol-oxidizing bacterium isolated from snow.</title>
        <authorList>
            <person name="Miyadera T."/>
            <person name="Kojima H."/>
            <person name="Fukui M."/>
        </authorList>
    </citation>
    <scope>NUCLEOTIDE SEQUENCE</scope>
    <source>
        <strain evidence="2">Zm11</strain>
    </source>
</reference>
<evidence type="ECO:0000313" key="2">
    <source>
        <dbReference type="EMBL" id="BCM24411.1"/>
    </source>
</evidence>
<dbReference type="PANTHER" id="PTHR30399">
    <property type="entry name" value="UNCHARACTERIZED PROTEIN YGJP"/>
    <property type="match status" value="1"/>
</dbReference>
<organism evidence="2 3">
    <name type="scientific">Methyloradius palustris</name>
    <dbReference type="NCBI Taxonomy" id="2778876"/>
    <lineage>
        <taxon>Bacteria</taxon>
        <taxon>Pseudomonadati</taxon>
        <taxon>Pseudomonadota</taxon>
        <taxon>Betaproteobacteria</taxon>
        <taxon>Nitrosomonadales</taxon>
        <taxon>Methylophilaceae</taxon>
        <taxon>Methyloradius</taxon>
    </lineage>
</organism>
<dbReference type="CDD" id="cd07344">
    <property type="entry name" value="M48_yhfN_like"/>
    <property type="match status" value="1"/>
</dbReference>
<dbReference type="RefSeq" id="WP_221764945.1">
    <property type="nucleotide sequence ID" value="NZ_AP024110.1"/>
</dbReference>
<dbReference type="InterPro" id="IPR002725">
    <property type="entry name" value="YgjP-like_metallopeptidase"/>
</dbReference>
<dbReference type="Pfam" id="PF01863">
    <property type="entry name" value="YgjP-like"/>
    <property type="match status" value="1"/>
</dbReference>